<evidence type="ECO:0000259" key="7">
    <source>
        <dbReference type="Pfam" id="PF00892"/>
    </source>
</evidence>
<feature type="transmembrane region" description="Helical" evidence="6">
    <location>
        <begin position="228"/>
        <end position="248"/>
    </location>
</feature>
<comment type="similarity">
    <text evidence="2">Belongs to the EamA transporter family.</text>
</comment>
<feature type="transmembrane region" description="Helical" evidence="6">
    <location>
        <begin position="138"/>
        <end position="158"/>
    </location>
</feature>
<dbReference type="RefSeq" id="WP_344639358.1">
    <property type="nucleotide sequence ID" value="NZ_BAAATR010000031.1"/>
</dbReference>
<evidence type="ECO:0000313" key="9">
    <source>
        <dbReference type="Proteomes" id="UP001500305"/>
    </source>
</evidence>
<evidence type="ECO:0000256" key="3">
    <source>
        <dbReference type="ARBA" id="ARBA00022692"/>
    </source>
</evidence>
<feature type="transmembrane region" description="Helical" evidence="6">
    <location>
        <begin position="194"/>
        <end position="213"/>
    </location>
</feature>
<name>A0ABN3ENS1_9ACTN</name>
<dbReference type="EMBL" id="BAAATR010000031">
    <property type="protein sequence ID" value="GAA2264744.1"/>
    <property type="molecule type" value="Genomic_DNA"/>
</dbReference>
<comment type="caution">
    <text evidence="8">The sequence shown here is derived from an EMBL/GenBank/DDBJ whole genome shotgun (WGS) entry which is preliminary data.</text>
</comment>
<sequence length="326" mass="32040">MTLRESAGPAAPAKGAARPRALGALCAGLGTALVGTSFVATSLLTHYPFLSGQTVRFALGGLCLLLLAALARTPLPRPTRREWGLLALLAGTGLVGFNLACLRALRSAEPAVLGVVVGATPLLVAIAGPLLGGRRVSWRLTGSSALVVAGAALVLGYGRGDLTGFAFSLLALLGEVSFTLLAVPLLPRLGAIPVATYVCGLATLEMGALAAAVELPGGQMRWPHPGELAALGYLAAAVTAGAFILYYVGLSRLGPEATSLFAGLIPVAAAFAAPVVGSGTLGAAQLAGSALVGVGLSAGLSAPAPTGAAVGEAASKVPVPTADDGS</sequence>
<accession>A0ABN3ENS1</accession>
<dbReference type="InterPro" id="IPR037185">
    <property type="entry name" value="EmrE-like"/>
</dbReference>
<keyword evidence="5 6" id="KW-0472">Membrane</keyword>
<reference evidence="8 9" key="1">
    <citation type="journal article" date="2019" name="Int. J. Syst. Evol. Microbiol.">
        <title>The Global Catalogue of Microorganisms (GCM) 10K type strain sequencing project: providing services to taxonomists for standard genome sequencing and annotation.</title>
        <authorList>
            <consortium name="The Broad Institute Genomics Platform"/>
            <consortium name="The Broad Institute Genome Sequencing Center for Infectious Disease"/>
            <person name="Wu L."/>
            <person name="Ma J."/>
        </authorList>
    </citation>
    <scope>NUCLEOTIDE SEQUENCE [LARGE SCALE GENOMIC DNA]</scope>
    <source>
        <strain evidence="8 9">JCM 7356</strain>
    </source>
</reference>
<dbReference type="SUPFAM" id="SSF103481">
    <property type="entry name" value="Multidrug resistance efflux transporter EmrE"/>
    <property type="match status" value="2"/>
</dbReference>
<dbReference type="InterPro" id="IPR000620">
    <property type="entry name" value="EamA_dom"/>
</dbReference>
<feature type="domain" description="EamA" evidence="7">
    <location>
        <begin position="23"/>
        <end position="155"/>
    </location>
</feature>
<feature type="transmembrane region" description="Helical" evidence="6">
    <location>
        <begin position="111"/>
        <end position="131"/>
    </location>
</feature>
<protein>
    <submittedName>
        <fullName evidence="8">DMT family transporter</fullName>
    </submittedName>
</protein>
<feature type="transmembrane region" description="Helical" evidence="6">
    <location>
        <begin position="164"/>
        <end position="187"/>
    </location>
</feature>
<dbReference type="Pfam" id="PF00892">
    <property type="entry name" value="EamA"/>
    <property type="match status" value="1"/>
</dbReference>
<comment type="subcellular location">
    <subcellularLocation>
        <location evidence="1">Membrane</location>
        <topology evidence="1">Multi-pass membrane protein</topology>
    </subcellularLocation>
</comment>
<organism evidence="8 9">
    <name type="scientific">Kitasatospora cystarginea</name>
    <dbReference type="NCBI Taxonomy" id="58350"/>
    <lineage>
        <taxon>Bacteria</taxon>
        <taxon>Bacillati</taxon>
        <taxon>Actinomycetota</taxon>
        <taxon>Actinomycetes</taxon>
        <taxon>Kitasatosporales</taxon>
        <taxon>Streptomycetaceae</taxon>
        <taxon>Kitasatospora</taxon>
    </lineage>
</organism>
<evidence type="ECO:0000256" key="1">
    <source>
        <dbReference type="ARBA" id="ARBA00004141"/>
    </source>
</evidence>
<dbReference type="PANTHER" id="PTHR32322">
    <property type="entry name" value="INNER MEMBRANE TRANSPORTER"/>
    <property type="match status" value="1"/>
</dbReference>
<dbReference type="PANTHER" id="PTHR32322:SF2">
    <property type="entry name" value="EAMA DOMAIN-CONTAINING PROTEIN"/>
    <property type="match status" value="1"/>
</dbReference>
<dbReference type="InterPro" id="IPR050638">
    <property type="entry name" value="AA-Vitamin_Transporters"/>
</dbReference>
<feature type="transmembrane region" description="Helical" evidence="6">
    <location>
        <begin position="260"/>
        <end position="284"/>
    </location>
</feature>
<evidence type="ECO:0000256" key="6">
    <source>
        <dbReference type="SAM" id="Phobius"/>
    </source>
</evidence>
<feature type="transmembrane region" description="Helical" evidence="6">
    <location>
        <begin position="21"/>
        <end position="44"/>
    </location>
</feature>
<evidence type="ECO:0000256" key="2">
    <source>
        <dbReference type="ARBA" id="ARBA00007362"/>
    </source>
</evidence>
<feature type="transmembrane region" description="Helical" evidence="6">
    <location>
        <begin position="83"/>
        <end position="105"/>
    </location>
</feature>
<keyword evidence="9" id="KW-1185">Reference proteome</keyword>
<feature type="transmembrane region" description="Helical" evidence="6">
    <location>
        <begin position="50"/>
        <end position="71"/>
    </location>
</feature>
<gene>
    <name evidence="8" type="ORF">GCM10010430_56850</name>
</gene>
<evidence type="ECO:0000313" key="8">
    <source>
        <dbReference type="EMBL" id="GAA2264744.1"/>
    </source>
</evidence>
<proteinExistence type="inferred from homology"/>
<keyword evidence="4 6" id="KW-1133">Transmembrane helix</keyword>
<evidence type="ECO:0000256" key="5">
    <source>
        <dbReference type="ARBA" id="ARBA00023136"/>
    </source>
</evidence>
<keyword evidence="3 6" id="KW-0812">Transmembrane</keyword>
<dbReference type="Proteomes" id="UP001500305">
    <property type="component" value="Unassembled WGS sequence"/>
</dbReference>
<evidence type="ECO:0000256" key="4">
    <source>
        <dbReference type="ARBA" id="ARBA00022989"/>
    </source>
</evidence>